<dbReference type="SUPFAM" id="SSF47413">
    <property type="entry name" value="lambda repressor-like DNA-binding domains"/>
    <property type="match status" value="1"/>
</dbReference>
<protein>
    <submittedName>
        <fullName evidence="3">Helix-turn-helix transcriptional regulator</fullName>
    </submittedName>
</protein>
<feature type="domain" description="HTH cro/C1-type" evidence="2">
    <location>
        <begin position="13"/>
        <end position="67"/>
    </location>
</feature>
<dbReference type="GO" id="GO:0003700">
    <property type="term" value="F:DNA-binding transcription factor activity"/>
    <property type="evidence" value="ECO:0007669"/>
    <property type="project" value="TreeGrafter"/>
</dbReference>
<keyword evidence="4" id="KW-1185">Reference proteome</keyword>
<keyword evidence="1" id="KW-0238">DNA-binding</keyword>
<comment type="caution">
    <text evidence="3">The sequence shown here is derived from an EMBL/GenBank/DDBJ whole genome shotgun (WGS) entry which is preliminary data.</text>
</comment>
<dbReference type="PANTHER" id="PTHR46797:SF1">
    <property type="entry name" value="METHYLPHOSPHONATE SYNTHASE"/>
    <property type="match status" value="1"/>
</dbReference>
<dbReference type="GO" id="GO:0003677">
    <property type="term" value="F:DNA binding"/>
    <property type="evidence" value="ECO:0007669"/>
    <property type="project" value="UniProtKB-KW"/>
</dbReference>
<dbReference type="RefSeq" id="WP_154574735.1">
    <property type="nucleotide sequence ID" value="NZ_JAXDTB010000031.1"/>
</dbReference>
<proteinExistence type="predicted"/>
<dbReference type="CDD" id="cd00093">
    <property type="entry name" value="HTH_XRE"/>
    <property type="match status" value="1"/>
</dbReference>
<evidence type="ECO:0000313" key="3">
    <source>
        <dbReference type="EMBL" id="MST52338.1"/>
    </source>
</evidence>
<dbReference type="PROSITE" id="PS50943">
    <property type="entry name" value="HTH_CROC1"/>
    <property type="match status" value="1"/>
</dbReference>
<reference evidence="3 4" key="1">
    <citation type="submission" date="2019-08" db="EMBL/GenBank/DDBJ databases">
        <title>In-depth cultivation of the pig gut microbiome towards novel bacterial diversity and tailored functional studies.</title>
        <authorList>
            <person name="Wylensek D."/>
            <person name="Hitch T.C.A."/>
            <person name="Clavel T."/>
        </authorList>
    </citation>
    <scope>NUCLEOTIDE SEQUENCE [LARGE SCALE GENOMIC DNA]</scope>
    <source>
        <strain evidence="3 4">WCA-MUC-591-APC-3H</strain>
    </source>
</reference>
<evidence type="ECO:0000259" key="2">
    <source>
        <dbReference type="PROSITE" id="PS50943"/>
    </source>
</evidence>
<organism evidence="3 4">
    <name type="scientific">Hornefia butyriciproducens</name>
    <dbReference type="NCBI Taxonomy" id="2652293"/>
    <lineage>
        <taxon>Bacteria</taxon>
        <taxon>Bacillati</taxon>
        <taxon>Bacillota</taxon>
        <taxon>Clostridia</taxon>
        <taxon>Peptostreptococcales</taxon>
        <taxon>Anaerovoracaceae</taxon>
        <taxon>Hornefia</taxon>
    </lineage>
</organism>
<dbReference type="Gene3D" id="1.10.260.40">
    <property type="entry name" value="lambda repressor-like DNA-binding domains"/>
    <property type="match status" value="1"/>
</dbReference>
<dbReference type="EMBL" id="VUMZ01000007">
    <property type="protein sequence ID" value="MST52338.1"/>
    <property type="molecule type" value="Genomic_DNA"/>
</dbReference>
<dbReference type="Proteomes" id="UP000474676">
    <property type="component" value="Unassembled WGS sequence"/>
</dbReference>
<dbReference type="AlphaFoldDB" id="A0A6L5Y769"/>
<evidence type="ECO:0000256" key="1">
    <source>
        <dbReference type="ARBA" id="ARBA00023125"/>
    </source>
</evidence>
<name>A0A6L5Y769_9FIRM</name>
<dbReference type="InterPro" id="IPR001387">
    <property type="entry name" value="Cro/C1-type_HTH"/>
</dbReference>
<dbReference type="Pfam" id="PF01381">
    <property type="entry name" value="HTH_3"/>
    <property type="match status" value="1"/>
</dbReference>
<dbReference type="GeneID" id="303115360"/>
<dbReference type="InterPro" id="IPR010982">
    <property type="entry name" value="Lambda_DNA-bd_dom_sf"/>
</dbReference>
<evidence type="ECO:0000313" key="4">
    <source>
        <dbReference type="Proteomes" id="UP000474676"/>
    </source>
</evidence>
<accession>A0A6L5Y769</accession>
<dbReference type="InterPro" id="IPR050807">
    <property type="entry name" value="TransReg_Diox_bact_type"/>
</dbReference>
<dbReference type="SMART" id="SM00530">
    <property type="entry name" value="HTH_XRE"/>
    <property type="match status" value="1"/>
</dbReference>
<gene>
    <name evidence="3" type="ORF">FYJ64_08455</name>
</gene>
<sequence>MEKNVAAEIGAQIRYLRKLRHMSMEDLAKSICKTRSTVSKYENGQIAVDVVTLYDIANALNVNVFDLMHRNKVETNHSPEDAEVPAFFRNVTQLHLYFFDGRVDRSQYTVIDIFPQENHPSESDVLMYMNVNDPAHYKVCESTFHGKLNHYGTISNMLLQNDDMPMDLYQITIPSPYMDADYKWVLTYGISCRPLMPSAAKRLLSKRPMDMNKELIRELKISKEDIRLMKHYNMFVML</sequence>
<dbReference type="PANTHER" id="PTHR46797">
    <property type="entry name" value="HTH-TYPE TRANSCRIPTIONAL REGULATOR"/>
    <property type="match status" value="1"/>
</dbReference>
<dbReference type="GO" id="GO:0005829">
    <property type="term" value="C:cytosol"/>
    <property type="evidence" value="ECO:0007669"/>
    <property type="project" value="TreeGrafter"/>
</dbReference>